<comment type="caution">
    <text evidence="1">The sequence shown here is derived from an EMBL/GenBank/DDBJ whole genome shotgun (WGS) entry which is preliminary data.</text>
</comment>
<keyword evidence="1" id="KW-0238">DNA-binding</keyword>
<proteinExistence type="predicted"/>
<sequence>MFFEFRNRNKTIKELRKDCYYTAKELAVKIKVDDQEIFKIDNMKLKEIPLPIKTKLLPILRNDYMNNIPW</sequence>
<dbReference type="SUPFAM" id="SSF47413">
    <property type="entry name" value="lambda repressor-like DNA-binding domains"/>
    <property type="match status" value="1"/>
</dbReference>
<dbReference type="EMBL" id="JAGGKT010000027">
    <property type="protein sequence ID" value="MBP1934780.1"/>
    <property type="molecule type" value="Genomic_DNA"/>
</dbReference>
<dbReference type="GO" id="GO:0003677">
    <property type="term" value="F:DNA binding"/>
    <property type="evidence" value="ECO:0007669"/>
    <property type="project" value="UniProtKB-KW"/>
</dbReference>
<evidence type="ECO:0000313" key="1">
    <source>
        <dbReference type="EMBL" id="MBP1934780.1"/>
    </source>
</evidence>
<protein>
    <submittedName>
        <fullName evidence="1">DNA-binding XRE family transcriptional regulator</fullName>
    </submittedName>
</protein>
<name>A0ABS4GY26_9BACL</name>
<dbReference type="RefSeq" id="WP_209812762.1">
    <property type="nucleotide sequence ID" value="NZ_JAGGKT010000027.1"/>
</dbReference>
<keyword evidence="2" id="KW-1185">Reference proteome</keyword>
<evidence type="ECO:0000313" key="2">
    <source>
        <dbReference type="Proteomes" id="UP001519343"/>
    </source>
</evidence>
<reference evidence="1 2" key="1">
    <citation type="submission" date="2021-03" db="EMBL/GenBank/DDBJ databases">
        <title>Genomic Encyclopedia of Type Strains, Phase IV (KMG-IV): sequencing the most valuable type-strain genomes for metagenomic binning, comparative biology and taxonomic classification.</title>
        <authorList>
            <person name="Goeker M."/>
        </authorList>
    </citation>
    <scope>NUCLEOTIDE SEQUENCE [LARGE SCALE GENOMIC DNA]</scope>
    <source>
        <strain evidence="1 2">DSM 24738</strain>
    </source>
</reference>
<gene>
    <name evidence="1" type="ORF">J2Z37_004800</name>
</gene>
<dbReference type="Proteomes" id="UP001519343">
    <property type="component" value="Unassembled WGS sequence"/>
</dbReference>
<dbReference type="InterPro" id="IPR010982">
    <property type="entry name" value="Lambda_DNA-bd_dom_sf"/>
</dbReference>
<dbReference type="Gene3D" id="1.10.260.40">
    <property type="entry name" value="lambda repressor-like DNA-binding domains"/>
    <property type="match status" value="1"/>
</dbReference>
<accession>A0ABS4GY26</accession>
<organism evidence="1 2">
    <name type="scientific">Ammoniphilus resinae</name>
    <dbReference type="NCBI Taxonomy" id="861532"/>
    <lineage>
        <taxon>Bacteria</taxon>
        <taxon>Bacillati</taxon>
        <taxon>Bacillota</taxon>
        <taxon>Bacilli</taxon>
        <taxon>Bacillales</taxon>
        <taxon>Paenibacillaceae</taxon>
        <taxon>Aneurinibacillus group</taxon>
        <taxon>Ammoniphilus</taxon>
    </lineage>
</organism>